<dbReference type="InterPro" id="IPR000086">
    <property type="entry name" value="NUDIX_hydrolase_dom"/>
</dbReference>
<dbReference type="Proteomes" id="UP000677126">
    <property type="component" value="Chromosome"/>
</dbReference>
<organism evidence="4 5">
    <name type="scientific">Novosphingobium decolorationis</name>
    <dbReference type="NCBI Taxonomy" id="2698673"/>
    <lineage>
        <taxon>Bacteria</taxon>
        <taxon>Pseudomonadati</taxon>
        <taxon>Pseudomonadota</taxon>
        <taxon>Alphaproteobacteria</taxon>
        <taxon>Sphingomonadales</taxon>
        <taxon>Sphingomonadaceae</taxon>
        <taxon>Novosphingobium</taxon>
    </lineage>
</organism>
<protein>
    <submittedName>
        <fullName evidence="4">NUDIX domain-containing protein</fullName>
    </submittedName>
</protein>
<dbReference type="Pfam" id="PF00293">
    <property type="entry name" value="NUDIX"/>
    <property type="match status" value="1"/>
</dbReference>
<dbReference type="Gene3D" id="3.90.79.10">
    <property type="entry name" value="Nucleoside Triphosphate Pyrophosphohydrolase"/>
    <property type="match status" value="1"/>
</dbReference>
<reference evidence="4 5" key="1">
    <citation type="journal article" date="2021" name="Int. J. Syst. Evol. Microbiol.">
        <title>Novosphingobium decolorationis sp. nov., an aniline blue-decolourizing bacterium isolated from East Pacific sediment.</title>
        <authorList>
            <person name="Chen X."/>
            <person name="Dong B."/>
            <person name="Chen T."/>
            <person name="Ren N."/>
            <person name="Wang J."/>
            <person name="Xu Y."/>
            <person name="Yang J."/>
            <person name="Zhu S."/>
            <person name="Chen J."/>
        </authorList>
    </citation>
    <scope>NUCLEOTIDE SEQUENCE [LARGE SCALE GENOMIC DNA]</scope>
    <source>
        <strain evidence="4 5">502str22</strain>
    </source>
</reference>
<evidence type="ECO:0000313" key="5">
    <source>
        <dbReference type="Proteomes" id="UP000677126"/>
    </source>
</evidence>
<dbReference type="PANTHER" id="PTHR43046">
    <property type="entry name" value="GDP-MANNOSE MANNOSYL HYDROLASE"/>
    <property type="match status" value="1"/>
</dbReference>
<comment type="cofactor">
    <cofactor evidence="1">
        <name>Mg(2+)</name>
        <dbReference type="ChEBI" id="CHEBI:18420"/>
    </cofactor>
</comment>
<dbReference type="PANTHER" id="PTHR43046:SF16">
    <property type="entry name" value="ADP-RIBOSE PYROPHOSPHATASE YJHB-RELATED"/>
    <property type="match status" value="1"/>
</dbReference>
<evidence type="ECO:0000256" key="2">
    <source>
        <dbReference type="ARBA" id="ARBA00022801"/>
    </source>
</evidence>
<feature type="domain" description="Nudix hydrolase" evidence="3">
    <location>
        <begin position="36"/>
        <end position="160"/>
    </location>
</feature>
<accession>A0ABX8E439</accession>
<keyword evidence="2" id="KW-0378">Hydrolase</keyword>
<keyword evidence="5" id="KW-1185">Reference proteome</keyword>
<dbReference type="EMBL" id="CP054856">
    <property type="protein sequence ID" value="QVM83692.1"/>
    <property type="molecule type" value="Genomic_DNA"/>
</dbReference>
<dbReference type="InterPro" id="IPR015797">
    <property type="entry name" value="NUDIX_hydrolase-like_dom_sf"/>
</dbReference>
<sequence length="164" mass="18234">MLLLTSLAQALPAPLHRLGLRGAHAVRRLIWKVRRPVVEGVRVLAFDPTGAVLLVRHSYGSDAWMPPGGGVTPREDVLEAARRELHEETACHLEAARHHVVTQENLHGATNRVHIVLGTTTDHPVPDAREIVEARFFALDRLPEAMPRGLATRIRSWAQEDERG</sequence>
<dbReference type="SUPFAM" id="SSF55811">
    <property type="entry name" value="Nudix"/>
    <property type="match status" value="1"/>
</dbReference>
<evidence type="ECO:0000313" key="4">
    <source>
        <dbReference type="EMBL" id="QVM83692.1"/>
    </source>
</evidence>
<evidence type="ECO:0000259" key="3">
    <source>
        <dbReference type="PROSITE" id="PS51462"/>
    </source>
</evidence>
<name>A0ABX8E439_9SPHN</name>
<evidence type="ECO:0000256" key="1">
    <source>
        <dbReference type="ARBA" id="ARBA00001946"/>
    </source>
</evidence>
<dbReference type="PROSITE" id="PS51462">
    <property type="entry name" value="NUDIX"/>
    <property type="match status" value="1"/>
</dbReference>
<gene>
    <name evidence="4" type="ORF">HT578_08280</name>
</gene>
<dbReference type="RefSeq" id="WP_213503626.1">
    <property type="nucleotide sequence ID" value="NZ_CP054856.1"/>
</dbReference>
<proteinExistence type="predicted"/>